<evidence type="ECO:0000313" key="2">
    <source>
        <dbReference type="EMBL" id="KAI5387563.1"/>
    </source>
</evidence>
<reference evidence="2 3" key="1">
    <citation type="journal article" date="2022" name="Nat. Genet.">
        <title>Improved pea reference genome and pan-genome highlight genomic features and evolutionary characteristics.</title>
        <authorList>
            <person name="Yang T."/>
            <person name="Liu R."/>
            <person name="Luo Y."/>
            <person name="Hu S."/>
            <person name="Wang D."/>
            <person name="Wang C."/>
            <person name="Pandey M.K."/>
            <person name="Ge S."/>
            <person name="Xu Q."/>
            <person name="Li N."/>
            <person name="Li G."/>
            <person name="Huang Y."/>
            <person name="Saxena R.K."/>
            <person name="Ji Y."/>
            <person name="Li M."/>
            <person name="Yan X."/>
            <person name="He Y."/>
            <person name="Liu Y."/>
            <person name="Wang X."/>
            <person name="Xiang C."/>
            <person name="Varshney R.K."/>
            <person name="Ding H."/>
            <person name="Gao S."/>
            <person name="Zong X."/>
        </authorList>
    </citation>
    <scope>NUCLEOTIDE SEQUENCE [LARGE SCALE GENOMIC DNA]</scope>
    <source>
        <strain evidence="2 3">cv. Zhongwan 6</strain>
    </source>
</reference>
<keyword evidence="3" id="KW-1185">Reference proteome</keyword>
<gene>
    <name evidence="2" type="ORF">KIW84_073604</name>
</gene>
<feature type="region of interest" description="Disordered" evidence="1">
    <location>
        <begin position="1"/>
        <end position="27"/>
    </location>
</feature>
<organism evidence="2 3">
    <name type="scientific">Pisum sativum</name>
    <name type="common">Garden pea</name>
    <name type="synonym">Lathyrus oleraceus</name>
    <dbReference type="NCBI Taxonomy" id="3888"/>
    <lineage>
        <taxon>Eukaryota</taxon>
        <taxon>Viridiplantae</taxon>
        <taxon>Streptophyta</taxon>
        <taxon>Embryophyta</taxon>
        <taxon>Tracheophyta</taxon>
        <taxon>Spermatophyta</taxon>
        <taxon>Magnoliopsida</taxon>
        <taxon>eudicotyledons</taxon>
        <taxon>Gunneridae</taxon>
        <taxon>Pentapetalae</taxon>
        <taxon>rosids</taxon>
        <taxon>fabids</taxon>
        <taxon>Fabales</taxon>
        <taxon>Fabaceae</taxon>
        <taxon>Papilionoideae</taxon>
        <taxon>50 kb inversion clade</taxon>
        <taxon>NPAAA clade</taxon>
        <taxon>Hologalegina</taxon>
        <taxon>IRL clade</taxon>
        <taxon>Fabeae</taxon>
        <taxon>Lathyrus</taxon>
    </lineage>
</organism>
<comment type="caution">
    <text evidence="2">The sequence shown here is derived from an EMBL/GenBank/DDBJ whole genome shotgun (WGS) entry which is preliminary data.</text>
</comment>
<name>A0A9D4ZYV6_PEA</name>
<evidence type="ECO:0000256" key="1">
    <source>
        <dbReference type="SAM" id="MobiDB-lite"/>
    </source>
</evidence>
<dbReference type="EMBL" id="JAMSHJ010000007">
    <property type="protein sequence ID" value="KAI5387563.1"/>
    <property type="molecule type" value="Genomic_DNA"/>
</dbReference>
<evidence type="ECO:0000313" key="3">
    <source>
        <dbReference type="Proteomes" id="UP001058974"/>
    </source>
</evidence>
<dbReference type="AlphaFoldDB" id="A0A9D4ZYV6"/>
<proteinExistence type="predicted"/>
<sequence length="196" mass="22275">MKHQPWGITTRRRAGASRGTDVGRGDSRAPRYKLLKRYPLCFVMISFRDSYSTHHHKYQTVSSRRHRTSAKSAANANEVFYEIAKRLPRAQPAQNPAGMVLVDRPAEGSSAASCCSQVILLYLPASLKFLLFSVVFEITNWIRRAMLLPTSQSHANSTFPLAVAARDSNRALFLLQYRYLKQNWKQTMSINLRKAS</sequence>
<dbReference type="Proteomes" id="UP001058974">
    <property type="component" value="Chromosome 7"/>
</dbReference>
<dbReference type="Gramene" id="Psat07G0360400-T1">
    <property type="protein sequence ID" value="KAI5387563.1"/>
    <property type="gene ID" value="KIW84_073604"/>
</dbReference>
<protein>
    <submittedName>
        <fullName evidence="2">Uncharacterized protein</fullName>
    </submittedName>
</protein>
<accession>A0A9D4ZYV6</accession>